<dbReference type="InterPro" id="IPR013922">
    <property type="entry name" value="Cyclin_PHO80-like"/>
</dbReference>
<dbReference type="PANTHER" id="PTHR15615:SF10">
    <property type="entry name" value="PHO85 CYCLIN-2-RELATED"/>
    <property type="match status" value="1"/>
</dbReference>
<sequence length="276" mass="30744">MSDHEALRIFARQPVSSAMVEILASTTASVIQVKPAKKAAEKMGRFFVAPTQENVLLQKFIGRLISYSNVQTPTLMTSLVYLNRLRNVLPGNAVGMETTRHRIFLAALILSAKTLNDSSPLNKHWTTYTDGLLTNEEVNLVERELISLLNWNLNVTQAELMVALQPFLADIKSDLRRKQDAEDLAKAEYYRLSSSYTNSTNSIASYDSSKSSLYSSSSMLSLRKLASSLYSLAESLPRTPLRDKSTASLNVRGAHAYDTKVQLTLAVPRTAYQQYV</sequence>
<dbReference type="CDD" id="cd20557">
    <property type="entry name" value="CYCLIN_ScPCL1-like"/>
    <property type="match status" value="1"/>
</dbReference>
<dbReference type="GeneID" id="30027143"/>
<dbReference type="OrthoDB" id="10250320at2759"/>
<gene>
    <name evidence="2" type="ORF">METBIDRAFT_120981</name>
</gene>
<dbReference type="PANTHER" id="PTHR15615">
    <property type="match status" value="1"/>
</dbReference>
<evidence type="ECO:0000313" key="3">
    <source>
        <dbReference type="Proteomes" id="UP000092555"/>
    </source>
</evidence>
<name>A0A1A0HJP6_9ASCO</name>
<comment type="caution">
    <text evidence="2">The sequence shown here is derived from an EMBL/GenBank/DDBJ whole genome shotgun (WGS) entry which is preliminary data.</text>
</comment>
<evidence type="ECO:0000313" key="2">
    <source>
        <dbReference type="EMBL" id="OBA24240.1"/>
    </source>
</evidence>
<dbReference type="GO" id="GO:0051726">
    <property type="term" value="P:regulation of cell cycle"/>
    <property type="evidence" value="ECO:0007669"/>
    <property type="project" value="InterPro"/>
</dbReference>
<proteinExistence type="predicted"/>
<protein>
    <submittedName>
        <fullName evidence="2">Cyclin</fullName>
    </submittedName>
</protein>
<dbReference type="SUPFAM" id="SSF47954">
    <property type="entry name" value="Cyclin-like"/>
    <property type="match status" value="1"/>
</dbReference>
<reference evidence="2 3" key="1">
    <citation type="submission" date="2016-05" db="EMBL/GenBank/DDBJ databases">
        <title>Comparative genomics of biotechnologically important yeasts.</title>
        <authorList>
            <consortium name="DOE Joint Genome Institute"/>
            <person name="Riley R."/>
            <person name="Haridas S."/>
            <person name="Wolfe K.H."/>
            <person name="Lopes M.R."/>
            <person name="Hittinger C.T."/>
            <person name="Goker M."/>
            <person name="Salamov A."/>
            <person name="Wisecaver J."/>
            <person name="Long T.M."/>
            <person name="Aerts A.L."/>
            <person name="Barry K."/>
            <person name="Choi C."/>
            <person name="Clum A."/>
            <person name="Coughlan A.Y."/>
            <person name="Deshpande S."/>
            <person name="Douglass A.P."/>
            <person name="Hanson S.J."/>
            <person name="Klenk H.-P."/>
            <person name="LaButti K."/>
            <person name="Lapidus A."/>
            <person name="Lindquist E."/>
            <person name="Lipzen A."/>
            <person name="Meier-kolthoff J.P."/>
            <person name="Ohm R.A."/>
            <person name="Otillar R.P."/>
            <person name="Pangilinan J."/>
            <person name="Peng Y."/>
            <person name="Rokas A."/>
            <person name="Rosa C.A."/>
            <person name="Scheuner C."/>
            <person name="Sibirny A.A."/>
            <person name="Slot J.C."/>
            <person name="Stielow J.B."/>
            <person name="Sun H."/>
            <person name="Kurtzman C.P."/>
            <person name="Blackwell M."/>
            <person name="Grigoriev I.V."/>
            <person name="Jeffries T.W."/>
        </authorList>
    </citation>
    <scope>NUCLEOTIDE SEQUENCE [LARGE SCALE GENOMIC DNA]</scope>
    <source>
        <strain evidence="2 3">NRRL YB-4993</strain>
    </source>
</reference>
<dbReference type="GO" id="GO:0019901">
    <property type="term" value="F:protein kinase binding"/>
    <property type="evidence" value="ECO:0007669"/>
    <property type="project" value="InterPro"/>
</dbReference>
<dbReference type="Gene3D" id="1.10.472.10">
    <property type="entry name" value="Cyclin-like"/>
    <property type="match status" value="1"/>
</dbReference>
<accession>A0A1A0HJP6</accession>
<dbReference type="EMBL" id="LXTC01000001">
    <property type="protein sequence ID" value="OBA24240.1"/>
    <property type="molecule type" value="Genomic_DNA"/>
</dbReference>
<dbReference type="Pfam" id="PF00134">
    <property type="entry name" value="Cyclin_N"/>
    <property type="match status" value="1"/>
</dbReference>
<dbReference type="AlphaFoldDB" id="A0A1A0HJP6"/>
<dbReference type="InterPro" id="IPR006671">
    <property type="entry name" value="Cyclin_N"/>
</dbReference>
<dbReference type="GO" id="GO:0016538">
    <property type="term" value="F:cyclin-dependent protein serine/threonine kinase regulator activity"/>
    <property type="evidence" value="ECO:0007669"/>
    <property type="project" value="TreeGrafter"/>
</dbReference>
<dbReference type="RefSeq" id="XP_018714721.1">
    <property type="nucleotide sequence ID" value="XM_018854167.1"/>
</dbReference>
<organism evidence="2 3">
    <name type="scientific">Metschnikowia bicuspidata var. bicuspidata NRRL YB-4993</name>
    <dbReference type="NCBI Taxonomy" id="869754"/>
    <lineage>
        <taxon>Eukaryota</taxon>
        <taxon>Fungi</taxon>
        <taxon>Dikarya</taxon>
        <taxon>Ascomycota</taxon>
        <taxon>Saccharomycotina</taxon>
        <taxon>Pichiomycetes</taxon>
        <taxon>Metschnikowiaceae</taxon>
        <taxon>Metschnikowia</taxon>
    </lineage>
</organism>
<dbReference type="STRING" id="869754.A0A1A0HJP6"/>
<dbReference type="InterPro" id="IPR012104">
    <property type="entry name" value="PHO85_cyclin_1/2/9"/>
</dbReference>
<keyword evidence="3" id="KW-1185">Reference proteome</keyword>
<dbReference type="Proteomes" id="UP000092555">
    <property type="component" value="Unassembled WGS sequence"/>
</dbReference>
<feature type="domain" description="Cyclin N-terminal" evidence="1">
    <location>
        <begin position="57"/>
        <end position="154"/>
    </location>
</feature>
<dbReference type="GO" id="GO:0000307">
    <property type="term" value="C:cyclin-dependent protein kinase holoenzyme complex"/>
    <property type="evidence" value="ECO:0007669"/>
    <property type="project" value="UniProtKB-ARBA"/>
</dbReference>
<evidence type="ECO:0000259" key="1">
    <source>
        <dbReference type="Pfam" id="PF00134"/>
    </source>
</evidence>
<dbReference type="InterPro" id="IPR036915">
    <property type="entry name" value="Cyclin-like_sf"/>
</dbReference>
<dbReference type="GO" id="GO:0005634">
    <property type="term" value="C:nucleus"/>
    <property type="evidence" value="ECO:0007669"/>
    <property type="project" value="TreeGrafter"/>
</dbReference>
<dbReference type="PIRSF" id="PIRSF016511">
    <property type="entry name" value="Cyclin_Pcl"/>
    <property type="match status" value="1"/>
</dbReference>